<dbReference type="InterPro" id="IPR009100">
    <property type="entry name" value="AcylCoA_DH/oxidase_NM_dom_sf"/>
</dbReference>
<comment type="similarity">
    <text evidence="2 6">Belongs to the acyl-CoA dehydrogenase family.</text>
</comment>
<dbReference type="PANTHER" id="PTHR43884:SF12">
    <property type="entry name" value="ISOVALERYL-COA DEHYDROGENASE, MITOCHONDRIAL-RELATED"/>
    <property type="match status" value="1"/>
</dbReference>
<dbReference type="EMBL" id="CP119326">
    <property type="protein sequence ID" value="WEK38465.1"/>
    <property type="molecule type" value="Genomic_DNA"/>
</dbReference>
<dbReference type="GO" id="GO:0003995">
    <property type="term" value="F:acyl-CoA dehydrogenase activity"/>
    <property type="evidence" value="ECO:0007669"/>
    <property type="project" value="InterPro"/>
</dbReference>
<dbReference type="Pfam" id="PF00441">
    <property type="entry name" value="Acyl-CoA_dh_1"/>
    <property type="match status" value="1"/>
</dbReference>
<evidence type="ECO:0000256" key="3">
    <source>
        <dbReference type="ARBA" id="ARBA00022630"/>
    </source>
</evidence>
<organism evidence="10 11">
    <name type="scientific">Candidatus Brevundimonas colombiensis</name>
    <dbReference type="NCBI Taxonomy" id="3121376"/>
    <lineage>
        <taxon>Bacteria</taxon>
        <taxon>Pseudomonadati</taxon>
        <taxon>Pseudomonadota</taxon>
        <taxon>Alphaproteobacteria</taxon>
        <taxon>Caulobacterales</taxon>
        <taxon>Caulobacteraceae</taxon>
        <taxon>Brevundimonas</taxon>
    </lineage>
</organism>
<evidence type="ECO:0000313" key="11">
    <source>
        <dbReference type="Proteomes" id="UP001213664"/>
    </source>
</evidence>
<evidence type="ECO:0000259" key="7">
    <source>
        <dbReference type="Pfam" id="PF00441"/>
    </source>
</evidence>
<proteinExistence type="inferred from homology"/>
<feature type="domain" description="Acyl-CoA dehydrogenase/oxidase C-terminal" evidence="7">
    <location>
        <begin position="235"/>
        <end position="383"/>
    </location>
</feature>
<name>A0AAJ6BI62_9CAUL</name>
<evidence type="ECO:0000256" key="2">
    <source>
        <dbReference type="ARBA" id="ARBA00009347"/>
    </source>
</evidence>
<evidence type="ECO:0000259" key="8">
    <source>
        <dbReference type="Pfam" id="PF02770"/>
    </source>
</evidence>
<dbReference type="InterPro" id="IPR037069">
    <property type="entry name" value="AcylCoA_DH/ox_N_sf"/>
</dbReference>
<dbReference type="Gene3D" id="2.40.110.10">
    <property type="entry name" value="Butyryl-CoA Dehydrogenase, subunit A, domain 2"/>
    <property type="match status" value="1"/>
</dbReference>
<accession>A0AAJ6BI62</accession>
<evidence type="ECO:0000256" key="5">
    <source>
        <dbReference type="ARBA" id="ARBA00023002"/>
    </source>
</evidence>
<keyword evidence="3 6" id="KW-0285">Flavoprotein</keyword>
<keyword evidence="5 6" id="KW-0560">Oxidoreductase</keyword>
<dbReference type="AlphaFoldDB" id="A0AAJ6BI62"/>
<evidence type="ECO:0000256" key="6">
    <source>
        <dbReference type="RuleBase" id="RU362125"/>
    </source>
</evidence>
<dbReference type="InterPro" id="IPR046373">
    <property type="entry name" value="Acyl-CoA_Oxase/DH_mid-dom_sf"/>
</dbReference>
<dbReference type="PANTHER" id="PTHR43884">
    <property type="entry name" value="ACYL-COA DEHYDROGENASE"/>
    <property type="match status" value="1"/>
</dbReference>
<dbReference type="FunFam" id="1.20.140.10:FF:000001">
    <property type="entry name" value="Acyl-CoA dehydrogenase"/>
    <property type="match status" value="1"/>
</dbReference>
<comment type="cofactor">
    <cofactor evidence="1 6">
        <name>FAD</name>
        <dbReference type="ChEBI" id="CHEBI:57692"/>
    </cofactor>
</comment>
<protein>
    <submittedName>
        <fullName evidence="10">Acyl-CoA dehydrogenase family protein</fullName>
    </submittedName>
</protein>
<gene>
    <name evidence="10" type="ORF">P0Y50_07840</name>
</gene>
<evidence type="ECO:0000256" key="1">
    <source>
        <dbReference type="ARBA" id="ARBA00001974"/>
    </source>
</evidence>
<feature type="domain" description="Acyl-CoA oxidase/dehydrogenase middle" evidence="8">
    <location>
        <begin position="130"/>
        <end position="221"/>
    </location>
</feature>
<evidence type="ECO:0000259" key="9">
    <source>
        <dbReference type="Pfam" id="PF02771"/>
    </source>
</evidence>
<dbReference type="Pfam" id="PF02770">
    <property type="entry name" value="Acyl-CoA_dh_M"/>
    <property type="match status" value="1"/>
</dbReference>
<dbReference type="InterPro" id="IPR013786">
    <property type="entry name" value="AcylCoA_DH/ox_N"/>
</dbReference>
<dbReference type="SUPFAM" id="SSF56645">
    <property type="entry name" value="Acyl-CoA dehydrogenase NM domain-like"/>
    <property type="match status" value="1"/>
</dbReference>
<dbReference type="SUPFAM" id="SSF47203">
    <property type="entry name" value="Acyl-CoA dehydrogenase C-terminal domain-like"/>
    <property type="match status" value="1"/>
</dbReference>
<dbReference type="InterPro" id="IPR006091">
    <property type="entry name" value="Acyl-CoA_Oxase/DH_mid-dom"/>
</dbReference>
<dbReference type="InterPro" id="IPR009075">
    <property type="entry name" value="AcylCo_DH/oxidase_C"/>
</dbReference>
<evidence type="ECO:0000256" key="4">
    <source>
        <dbReference type="ARBA" id="ARBA00022827"/>
    </source>
</evidence>
<dbReference type="Gene3D" id="1.20.140.10">
    <property type="entry name" value="Butyryl-CoA Dehydrogenase, subunit A, domain 3"/>
    <property type="match status" value="1"/>
</dbReference>
<dbReference type="InterPro" id="IPR036250">
    <property type="entry name" value="AcylCo_DH-like_C"/>
</dbReference>
<dbReference type="Pfam" id="PF02771">
    <property type="entry name" value="Acyl-CoA_dh_N"/>
    <property type="match status" value="1"/>
</dbReference>
<dbReference type="PROSITE" id="PS00073">
    <property type="entry name" value="ACYL_COA_DH_2"/>
    <property type="match status" value="1"/>
</dbReference>
<dbReference type="InterPro" id="IPR006089">
    <property type="entry name" value="Acyl-CoA_DH_CS"/>
</dbReference>
<dbReference type="Proteomes" id="UP001213664">
    <property type="component" value="Chromosome"/>
</dbReference>
<reference evidence="10" key="1">
    <citation type="submission" date="2023-03" db="EMBL/GenBank/DDBJ databases">
        <title>Andean soil-derived lignocellulolytic bacterial consortium as a source of novel taxa and putative plastic-active enzymes.</title>
        <authorList>
            <person name="Diaz-Garcia L."/>
            <person name="Chuvochina M."/>
            <person name="Feuerriegel G."/>
            <person name="Bunk B."/>
            <person name="Sproer C."/>
            <person name="Streit W.R."/>
            <person name="Rodriguez L.M."/>
            <person name="Overmann J."/>
            <person name="Jimenez D.J."/>
        </authorList>
    </citation>
    <scope>NUCLEOTIDE SEQUENCE</scope>
    <source>
        <strain evidence="10">MAG 833</strain>
    </source>
</reference>
<keyword evidence="4 6" id="KW-0274">FAD</keyword>
<dbReference type="PROSITE" id="PS00072">
    <property type="entry name" value="ACYL_COA_DH_1"/>
    <property type="match status" value="1"/>
</dbReference>
<dbReference type="FunFam" id="2.40.110.10:FF:000002">
    <property type="entry name" value="Acyl-CoA dehydrogenase fadE12"/>
    <property type="match status" value="1"/>
</dbReference>
<sequence>MTVTDLSRPRFLEDEDVSIFERSVIRFLDDQIDETVIQRWRDQKSVGREIWREAGAAGLLGVSVPEAYGGSGGDFRHEVAIIQAVCRIGAEAFAIAVHNPVVLPYLVEFGTEAQKQKWLPDLCTGDRISAIAMTEPAAGSDLRGMRTTAKKVGDTYVLSGQKTFITNGQLSDFILVAAKTEGGISLFVVEPDKVESGFERGRNLDKIGLEGQDTSELFFDNLVLPAENLLGEQEGQGLRQLMAKLAQERIVIAWQSMAMIERALSETIAYVRSREMFGQTLADFQNTQFKLAEFKTEATIAKVFINHCTELLLEGSLDGDKASMAKYWISDLLGKIVDGCLQFYGGYGFMKEYPIARMYQDSRIHRIYGGANEVMKLLIARNL</sequence>
<dbReference type="Gene3D" id="1.10.540.10">
    <property type="entry name" value="Acyl-CoA dehydrogenase/oxidase, N-terminal domain"/>
    <property type="match status" value="1"/>
</dbReference>
<feature type="domain" description="Acyl-CoA dehydrogenase/oxidase N-terminal" evidence="9">
    <location>
        <begin position="16"/>
        <end position="126"/>
    </location>
</feature>
<dbReference type="GO" id="GO:0050660">
    <property type="term" value="F:flavin adenine dinucleotide binding"/>
    <property type="evidence" value="ECO:0007669"/>
    <property type="project" value="InterPro"/>
</dbReference>
<evidence type="ECO:0000313" key="10">
    <source>
        <dbReference type="EMBL" id="WEK38465.1"/>
    </source>
</evidence>